<evidence type="ECO:0000256" key="8">
    <source>
        <dbReference type="ARBA" id="ARBA00023015"/>
    </source>
</evidence>
<feature type="region of interest" description="Disordered" evidence="13">
    <location>
        <begin position="384"/>
        <end position="444"/>
    </location>
</feature>
<comment type="subcellular location">
    <subcellularLocation>
        <location evidence="1">Nucleus</location>
    </subcellularLocation>
</comment>
<evidence type="ECO:0000256" key="11">
    <source>
        <dbReference type="ARBA" id="ARBA00034703"/>
    </source>
</evidence>
<feature type="repeat" description="ANK" evidence="12">
    <location>
        <begin position="1374"/>
        <end position="1406"/>
    </location>
</feature>
<evidence type="ECO:0000256" key="5">
    <source>
        <dbReference type="ARBA" id="ARBA00022737"/>
    </source>
</evidence>
<feature type="compositionally biased region" description="Basic and acidic residues" evidence="13">
    <location>
        <begin position="433"/>
        <end position="443"/>
    </location>
</feature>
<dbReference type="GO" id="GO:0003714">
    <property type="term" value="F:transcription corepressor activity"/>
    <property type="evidence" value="ECO:0007669"/>
    <property type="project" value="TreeGrafter"/>
</dbReference>
<dbReference type="Proteomes" id="UP000472266">
    <property type="component" value="Chromosome 2"/>
</dbReference>
<sequence length="1632" mass="179323">MLSATPLYGNVHSWMSNERVRMCGINEDRKIPVNDGDAPKSRLELREENHLNHSVVDAATAHRIDSLAALSMDRSGLMREGLRVPSSIVYSSLCGLGSEKSRDATSSIAGLGFTPERNPEIQFKSNPPEAVESAAVSGKAPNGFSAIYKTPPGIQKTSAVPTGETLGLDRAAGDRQSPLGVNGASYLRLPWVNPYMESATPTIYPFLDSPNKYSLNMYKALLPQQSTYSLPQHLAYSPVCTNGERFLYLPPSHYVAPHIPSSLASPMRLSTASASPAIPPLVHCPDKSLSWKMGVSPGNPVDTHAYPHIQSSKQPRVPTAKPAPTNIPADPTLLLPHSPRPSPRLPLPAQVGDAYADFHKHFPRITTSPSSAVTLPKPYVNVGGEFPPSRLSNGKLPKGSDAGEAPPPAAPHVRKAGHDRKDGRSPPLLEKQTPTKDVADKPLDLSAKVVDAETTGKLDHSKKMTPTVLVHGRAGGGTHLPGSEIIQKETVSPGNGCPIYRPEIISTAPSSWIVPGPSPNEESGKSVQLKNKALDWVIPQQRSSSCPRMGGTEAVVGSISATVSAGGRPASASPAPNANMDCAKTARSSAESTASVIQHVGQPVATPAKHSSKVAKSCSQEANFKASETALASSPIFLPPNEAFRSPPLPYPRSYLPYPVPEGIAISPLSLHGKGHVYPHPVLLPNGSLYPGHLAPKPGLPYSLPAGRGEFMTYQDALGMGMVHPMLLQHSALEINKEEKVERRSRSHERVRYEDPALRGRLPELLESSGKMHFEVPSDKSVKLHQSSSHSKNSSKSDKHLFPDLLRDEQEAKSEPNVTKASFAAESSNQANDPTKHKVEQTSQHRDFIVMREEFGRNNDLHETYNFKQAQSSSVFSLRKEDLSVSQPKERVAVQPSPTYLEGAHESDAPALAFGKVQEDAKPFCMGTAPPSIDTSQTYTKDGADDAESADGKILKPKPSKLAKRIANSAGYVGDRFKCVTTELYADSSQLSREQRALQRAMMRFSELEMKEREGQTATKDSEVCRFSQADWENLKGNSEKKPKPVSLEDAIADQNDNDRCNFTSTENNQGHFLETPEEKDLSNEKCYLERHSIYEKAEDQSTADIGQHPCPRLDRKRKHSGERVQNDGSQNESFVDELQDELISKAKKKKNSKGLPVFPVSPHMKSLSSTNANGKRQAQPSCTPASRLAAKQQKIKESRKTDGLYTDEEEDFQHTSLLQKYSECEKPSGKRQCKTKHLALQERRRRSSLTGDDTTDIENAEDKVTVTRKVRKRPEPTSDCDSSPAKSYEQKLYDRLQQTPSLLPVSQPSQLPIASPPQETTPSRPMPPEARRLIVNKNAGETLLQRAARLGYEEVVLYCLENKVCDVNHRDNAGYCALHEACAKGWLSIVRHLLEYGADVNCSAQDGTRPIHDAVENDHLEIVRLLLSYGADPTLATYSGRTIVKMTHSKLMETFLTEYLTDLQGRSVDDPGLYWDFYGSSVCDPKDESGFDILANPPGPGDEDEDGFSDVFEFEFSDEPPLPCYNIQVCLSQGPRNWLLLSDVVKRLKMSSRIFRCNFPNLEVVTITEAEFYKQTSLSQLFSCATDLEAFNPESKELLDLVEFTSELKTLLGSSLHWLHPHEDPPFDILW</sequence>
<dbReference type="GO" id="GO:0006325">
    <property type="term" value="P:chromatin organization"/>
    <property type="evidence" value="ECO:0007669"/>
    <property type="project" value="UniProtKB-KW"/>
</dbReference>
<evidence type="ECO:0000256" key="6">
    <source>
        <dbReference type="ARBA" id="ARBA00022843"/>
    </source>
</evidence>
<dbReference type="InterPro" id="IPR032365">
    <property type="entry name" value="PUFD"/>
</dbReference>
<feature type="compositionally biased region" description="Polar residues" evidence="13">
    <location>
        <begin position="1167"/>
        <end position="1185"/>
    </location>
</feature>
<dbReference type="GO" id="GO:0005634">
    <property type="term" value="C:nucleus"/>
    <property type="evidence" value="ECO:0007669"/>
    <property type="project" value="UniProtKB-SubCell"/>
</dbReference>
<dbReference type="Gene3D" id="1.25.40.20">
    <property type="entry name" value="Ankyrin repeat-containing domain"/>
    <property type="match status" value="1"/>
</dbReference>
<dbReference type="InterPro" id="IPR038227">
    <property type="entry name" value="PUFD_som_sf"/>
</dbReference>
<evidence type="ECO:0000256" key="3">
    <source>
        <dbReference type="ARBA" id="ARBA00022499"/>
    </source>
</evidence>
<evidence type="ECO:0000256" key="10">
    <source>
        <dbReference type="ARBA" id="ARBA00023242"/>
    </source>
</evidence>
<feature type="domain" description="BCL-6 corepressor PCGF1 binding" evidence="15">
    <location>
        <begin position="1510"/>
        <end position="1622"/>
    </location>
</feature>
<feature type="domain" description="BCL-6 corepressor non-ankyrin-repeat" evidence="14">
    <location>
        <begin position="1143"/>
        <end position="1288"/>
    </location>
</feature>
<keyword evidence="7" id="KW-0156">Chromatin regulator</keyword>
<evidence type="ECO:0000256" key="9">
    <source>
        <dbReference type="ARBA" id="ARBA00023163"/>
    </source>
</evidence>
<evidence type="ECO:0000259" key="15">
    <source>
        <dbReference type="Pfam" id="PF16553"/>
    </source>
</evidence>
<feature type="region of interest" description="Disordered" evidence="13">
    <location>
        <begin position="778"/>
        <end position="846"/>
    </location>
</feature>
<dbReference type="InterPro" id="IPR002110">
    <property type="entry name" value="Ankyrin_rpt"/>
</dbReference>
<dbReference type="RefSeq" id="XP_030331062.1">
    <property type="nucleotide sequence ID" value="XM_030475202.1"/>
</dbReference>
<dbReference type="SMART" id="SM00248">
    <property type="entry name" value="ANK"/>
    <property type="match status" value="3"/>
</dbReference>
<dbReference type="InterPro" id="IPR036770">
    <property type="entry name" value="Ankyrin_rpt-contain_sf"/>
</dbReference>
<dbReference type="Pfam" id="PF12796">
    <property type="entry name" value="Ank_2"/>
    <property type="match status" value="1"/>
</dbReference>
<organism evidence="16 17">
    <name type="scientific">Strigops habroptila</name>
    <name type="common">Kakapo</name>
    <dbReference type="NCBI Taxonomy" id="2489341"/>
    <lineage>
        <taxon>Eukaryota</taxon>
        <taxon>Metazoa</taxon>
        <taxon>Chordata</taxon>
        <taxon>Craniata</taxon>
        <taxon>Vertebrata</taxon>
        <taxon>Euteleostomi</taxon>
        <taxon>Archelosauria</taxon>
        <taxon>Archosauria</taxon>
        <taxon>Dinosauria</taxon>
        <taxon>Saurischia</taxon>
        <taxon>Theropoda</taxon>
        <taxon>Coelurosauria</taxon>
        <taxon>Aves</taxon>
        <taxon>Neognathae</taxon>
        <taxon>Neoaves</taxon>
        <taxon>Telluraves</taxon>
        <taxon>Australaves</taxon>
        <taxon>Psittaciformes</taxon>
        <taxon>Psittacidae</taxon>
        <taxon>Strigops</taxon>
    </lineage>
</organism>
<dbReference type="GeneTree" id="ENSGT00940000153737"/>
<feature type="compositionally biased region" description="Polar residues" evidence="13">
    <location>
        <begin position="1061"/>
        <end position="1071"/>
    </location>
</feature>
<feature type="repeat" description="ANK" evidence="12">
    <location>
        <begin position="1407"/>
        <end position="1439"/>
    </location>
</feature>
<dbReference type="InterPro" id="IPR031628">
    <property type="entry name" value="BCOR"/>
</dbReference>
<dbReference type="GO" id="GO:0000122">
    <property type="term" value="P:negative regulation of transcription by RNA polymerase II"/>
    <property type="evidence" value="ECO:0007669"/>
    <property type="project" value="TreeGrafter"/>
</dbReference>
<dbReference type="SUPFAM" id="SSF48403">
    <property type="entry name" value="Ankyrin repeat"/>
    <property type="match status" value="1"/>
</dbReference>
<evidence type="ECO:0000256" key="1">
    <source>
        <dbReference type="ARBA" id="ARBA00004123"/>
    </source>
</evidence>
<keyword evidence="12" id="KW-0040">ANK repeat</keyword>
<feature type="region of interest" description="Disordered" evidence="13">
    <location>
        <begin position="1224"/>
        <end position="1290"/>
    </location>
</feature>
<accession>A0A672UFF3</accession>
<evidence type="ECO:0000256" key="12">
    <source>
        <dbReference type="PROSITE-ProRule" id="PRU00023"/>
    </source>
</evidence>
<dbReference type="Pfam" id="PF16553">
    <property type="entry name" value="PUFD"/>
    <property type="match status" value="1"/>
</dbReference>
<dbReference type="CTD" id="54880"/>
<feature type="region of interest" description="Disordered" evidence="13">
    <location>
        <begin position="1099"/>
        <end position="1209"/>
    </location>
</feature>
<dbReference type="FunFam" id="1.25.40.20:FF:000032">
    <property type="entry name" value="BCL-6 corepressor isoform X1"/>
    <property type="match status" value="1"/>
</dbReference>
<feature type="region of interest" description="Disordered" evidence="13">
    <location>
        <begin position="1304"/>
        <end position="1329"/>
    </location>
</feature>
<dbReference type="PANTHER" id="PTHR24117:SF8">
    <property type="entry name" value="BCL-6 COREPRESSOR"/>
    <property type="match status" value="1"/>
</dbReference>
<proteinExistence type="inferred from homology"/>
<evidence type="ECO:0000313" key="16">
    <source>
        <dbReference type="Ensembl" id="ENSSHBP00005013582.1"/>
    </source>
</evidence>
<dbReference type="PANTHER" id="PTHR24117">
    <property type="entry name" value="AGAP007537-PB"/>
    <property type="match status" value="1"/>
</dbReference>
<name>A0A672UFF3_STRHB</name>
<reference evidence="16" key="2">
    <citation type="submission" date="2025-08" db="UniProtKB">
        <authorList>
            <consortium name="Ensembl"/>
        </authorList>
    </citation>
    <scope>IDENTIFICATION</scope>
</reference>
<dbReference type="Pfam" id="PF15808">
    <property type="entry name" value="BCOR"/>
    <property type="match status" value="1"/>
</dbReference>
<feature type="compositionally biased region" description="Basic and acidic residues" evidence="13">
    <location>
        <begin position="795"/>
        <end position="814"/>
    </location>
</feature>
<dbReference type="GeneID" id="115603329"/>
<feature type="region of interest" description="Disordered" evidence="13">
    <location>
        <begin position="310"/>
        <end position="346"/>
    </location>
</feature>
<keyword evidence="8" id="KW-0805">Transcription regulation</keyword>
<dbReference type="FunFam" id="3.10.260.40:FF:000001">
    <property type="entry name" value="BCL-6 corepressor isoform X2"/>
    <property type="match status" value="1"/>
</dbReference>
<feature type="compositionally biased region" description="Low complexity" evidence="13">
    <location>
        <begin position="785"/>
        <end position="794"/>
    </location>
</feature>
<evidence type="ECO:0000259" key="14">
    <source>
        <dbReference type="Pfam" id="PF15808"/>
    </source>
</evidence>
<keyword evidence="17" id="KW-1185">Reference proteome</keyword>
<evidence type="ECO:0000256" key="7">
    <source>
        <dbReference type="ARBA" id="ARBA00022853"/>
    </source>
</evidence>
<dbReference type="InterPro" id="IPR047144">
    <property type="entry name" value="BCOR-like"/>
</dbReference>
<protein>
    <submittedName>
        <fullName evidence="16">BCL6 corepressor</fullName>
    </submittedName>
</protein>
<evidence type="ECO:0000313" key="17">
    <source>
        <dbReference type="Proteomes" id="UP000472266"/>
    </source>
</evidence>
<keyword evidence="5" id="KW-0677">Repeat</keyword>
<dbReference type="Gene3D" id="3.10.260.40">
    <property type="entry name" value="BCL-6 corepressor, PCGF1 binding domain"/>
    <property type="match status" value="1"/>
</dbReference>
<feature type="region of interest" description="Disordered" evidence="13">
    <location>
        <begin position="1054"/>
        <end position="1082"/>
    </location>
</feature>
<evidence type="ECO:0000256" key="4">
    <source>
        <dbReference type="ARBA" id="ARBA00022553"/>
    </source>
</evidence>
<reference evidence="16 17" key="1">
    <citation type="submission" date="2019-11" db="EMBL/GenBank/DDBJ databases">
        <title>Strigops habroptila (kakapo) genome, bStrHab1, primary haplotype, v2.</title>
        <authorList>
            <person name="Jarvis E.D."/>
            <person name="Howard J."/>
            <person name="Rhie A."/>
            <person name="Phillippy A."/>
            <person name="Korlach J."/>
            <person name="Digby A."/>
            <person name="Iorns D."/>
            <person name="Eason D."/>
            <person name="Robertson B."/>
            <person name="Raemaekers T."/>
            <person name="Howe K."/>
            <person name="Lewin H."/>
            <person name="Damas J."/>
            <person name="Hastie A."/>
            <person name="Tracey A."/>
            <person name="Chow W."/>
            <person name="Fedrigo O."/>
        </authorList>
    </citation>
    <scope>NUCLEOTIDE SEQUENCE [LARGE SCALE GENOMIC DNA]</scope>
</reference>
<dbReference type="CDD" id="cd14261">
    <property type="entry name" value="PUFD"/>
    <property type="match status" value="1"/>
</dbReference>
<keyword evidence="10" id="KW-0539">Nucleus</keyword>
<keyword evidence="2" id="KW-0678">Repressor</keyword>
<reference evidence="16" key="3">
    <citation type="submission" date="2025-09" db="UniProtKB">
        <authorList>
            <consortium name="Ensembl"/>
        </authorList>
    </citation>
    <scope>IDENTIFICATION</scope>
</reference>
<evidence type="ECO:0000256" key="13">
    <source>
        <dbReference type="SAM" id="MobiDB-lite"/>
    </source>
</evidence>
<keyword evidence="4" id="KW-0597">Phosphoprotein</keyword>
<gene>
    <name evidence="16" type="primary">BCOR</name>
</gene>
<feature type="compositionally biased region" description="Polar residues" evidence="13">
    <location>
        <begin position="816"/>
        <end position="833"/>
    </location>
</feature>
<dbReference type="PROSITE" id="PS50088">
    <property type="entry name" value="ANK_REPEAT"/>
    <property type="match status" value="2"/>
</dbReference>
<keyword evidence="9" id="KW-0804">Transcription</keyword>
<keyword evidence="3" id="KW-1017">Isopeptide bond</keyword>
<dbReference type="PROSITE" id="PS50297">
    <property type="entry name" value="ANK_REP_REGION"/>
    <property type="match status" value="2"/>
</dbReference>
<feature type="compositionally biased region" description="Basic and acidic residues" evidence="13">
    <location>
        <begin position="834"/>
        <end position="846"/>
    </location>
</feature>
<comment type="similarity">
    <text evidence="11">Belongs to the BCOR family.</text>
</comment>
<feature type="compositionally biased region" description="Basic residues" evidence="13">
    <location>
        <begin position="1230"/>
        <end position="1248"/>
    </location>
</feature>
<keyword evidence="6" id="KW-0832">Ubl conjugation</keyword>
<feature type="region of interest" description="Disordered" evidence="13">
    <location>
        <begin position="929"/>
        <end position="954"/>
    </location>
</feature>
<dbReference type="Ensembl" id="ENSSHBT00005016310.1">
    <property type="protein sequence ID" value="ENSSHBP00005013582.1"/>
    <property type="gene ID" value="ENSSHBG00005011884.1"/>
</dbReference>
<feature type="compositionally biased region" description="Polar residues" evidence="13">
    <location>
        <begin position="1304"/>
        <end position="1324"/>
    </location>
</feature>
<evidence type="ECO:0000256" key="2">
    <source>
        <dbReference type="ARBA" id="ARBA00022491"/>
    </source>
</evidence>